<comment type="caution">
    <text evidence="1">The sequence shown here is derived from an EMBL/GenBank/DDBJ whole genome shotgun (WGS) entry which is preliminary data.</text>
</comment>
<proteinExistence type="predicted"/>
<protein>
    <submittedName>
        <fullName evidence="1">Uncharacterized protein</fullName>
    </submittedName>
</protein>
<accession>A0ABT5R3F5</accession>
<evidence type="ECO:0000313" key="1">
    <source>
        <dbReference type="EMBL" id="MDD1794797.1"/>
    </source>
</evidence>
<sequence length="181" mass="20268">MKIIEKGKTIYTSAILSLLNDAEGYIENIERTWRGDIPITGISLDAIPWFGQFSLSLRTSSDYPRNGLRYDSADWEHYDFVSSSTNPKVKEALEYMKYMYGDESRDKADSSHLHFIACAEALLDTSVASKLGSLGIKAPEVSDLPIKSSFEYVVTDPDSTISGNYCDFIVSNRVLSRLRNA</sequence>
<dbReference type="Proteomes" id="UP001149400">
    <property type="component" value="Unassembled WGS sequence"/>
</dbReference>
<evidence type="ECO:0000313" key="2">
    <source>
        <dbReference type="Proteomes" id="UP001149400"/>
    </source>
</evidence>
<gene>
    <name evidence="1" type="ORF">LRP50_16800</name>
</gene>
<dbReference type="RefSeq" id="WP_274165618.1">
    <property type="nucleotide sequence ID" value="NZ_JAJUBC010000020.1"/>
</dbReference>
<organism evidence="1 2">
    <name type="scientific">Enterovibrio gelatinilyticus</name>
    <dbReference type="NCBI Taxonomy" id="2899819"/>
    <lineage>
        <taxon>Bacteria</taxon>
        <taxon>Pseudomonadati</taxon>
        <taxon>Pseudomonadota</taxon>
        <taxon>Gammaproteobacteria</taxon>
        <taxon>Vibrionales</taxon>
        <taxon>Vibrionaceae</taxon>
        <taxon>Enterovibrio</taxon>
    </lineage>
</organism>
<name>A0ABT5R3F5_9GAMM</name>
<reference evidence="1" key="1">
    <citation type="submission" date="2021-12" db="EMBL/GenBank/DDBJ databases">
        <title>Enterovibrio ZSDZ35 sp. nov. and Enterovibrio ZSDZ42 sp. nov., isolated from coastal seawater in Qingdao.</title>
        <authorList>
            <person name="Zhang P."/>
        </authorList>
    </citation>
    <scope>NUCLEOTIDE SEQUENCE</scope>
    <source>
        <strain evidence="1">ZSDZ42</strain>
    </source>
</reference>
<keyword evidence="2" id="KW-1185">Reference proteome</keyword>
<dbReference type="EMBL" id="JAJUBC010000020">
    <property type="protein sequence ID" value="MDD1794797.1"/>
    <property type="molecule type" value="Genomic_DNA"/>
</dbReference>